<dbReference type="AlphaFoldDB" id="A0A4W3GTX2"/>
<proteinExistence type="predicted"/>
<name>A0A4W3GTX2_CALMI</name>
<dbReference type="GeneTree" id="ENSGT00940000153533"/>
<dbReference type="PANTHER" id="PTHR44163">
    <property type="entry name" value="U3 SMALL NUCLEOLAR RNA-ASSOCIATED PROTEIN 4 HOMOLOG"/>
    <property type="match status" value="1"/>
</dbReference>
<dbReference type="GO" id="GO:0000462">
    <property type="term" value="P:maturation of SSU-rRNA from tricistronic rRNA transcript (SSU-rRNA, 5.8S rRNA, LSU-rRNA)"/>
    <property type="evidence" value="ECO:0007669"/>
    <property type="project" value="InterPro"/>
</dbReference>
<dbReference type="SMART" id="SM00320">
    <property type="entry name" value="WD40"/>
    <property type="match status" value="10"/>
</dbReference>
<dbReference type="Gene3D" id="2.130.10.10">
    <property type="entry name" value="YVTN repeat-like/Quinoprotein amine dehydrogenase"/>
    <property type="match status" value="3"/>
</dbReference>
<dbReference type="InterPro" id="IPR015943">
    <property type="entry name" value="WD40/YVTN_repeat-like_dom_sf"/>
</dbReference>
<dbReference type="GO" id="GO:0003723">
    <property type="term" value="F:RNA binding"/>
    <property type="evidence" value="ECO:0007669"/>
    <property type="project" value="TreeGrafter"/>
</dbReference>
<dbReference type="GO" id="GO:0030686">
    <property type="term" value="C:90S preribosome"/>
    <property type="evidence" value="ECO:0007669"/>
    <property type="project" value="InterPro"/>
</dbReference>
<reference evidence="2" key="2">
    <citation type="journal article" date="2007" name="PLoS Biol.">
        <title>Survey sequencing and comparative analysis of the elephant shark (Callorhinchus milii) genome.</title>
        <authorList>
            <person name="Venkatesh B."/>
            <person name="Kirkness E.F."/>
            <person name="Loh Y.H."/>
            <person name="Halpern A.L."/>
            <person name="Lee A.P."/>
            <person name="Johnson J."/>
            <person name="Dandona N."/>
            <person name="Viswanathan L.D."/>
            <person name="Tay A."/>
            <person name="Venter J.C."/>
            <person name="Strausberg R.L."/>
            <person name="Brenner S."/>
        </authorList>
    </citation>
    <scope>NUCLEOTIDE SEQUENCE [LARGE SCALE GENOMIC DNA]</scope>
</reference>
<dbReference type="GO" id="GO:0032040">
    <property type="term" value="C:small-subunit processome"/>
    <property type="evidence" value="ECO:0007669"/>
    <property type="project" value="TreeGrafter"/>
</dbReference>
<dbReference type="Ensembl" id="ENSCMIT00000001488.1">
    <property type="protein sequence ID" value="ENSCMIP00000001424.1"/>
    <property type="gene ID" value="ENSCMIG00000000898.1"/>
</dbReference>
<dbReference type="Pfam" id="PF00400">
    <property type="entry name" value="WD40"/>
    <property type="match status" value="2"/>
</dbReference>
<keyword evidence="2" id="KW-1185">Reference proteome</keyword>
<dbReference type="PANTHER" id="PTHR44163:SF1">
    <property type="entry name" value="U3 SMALL NUCLEOLAR RNA-ASSOCIATED PROTEIN 4 HOMOLOG"/>
    <property type="match status" value="1"/>
</dbReference>
<reference evidence="1" key="5">
    <citation type="submission" date="2025-09" db="UniProtKB">
        <authorList>
            <consortium name="Ensembl"/>
        </authorList>
    </citation>
    <scope>IDENTIFICATION</scope>
</reference>
<evidence type="ECO:0000313" key="1">
    <source>
        <dbReference type="Ensembl" id="ENSCMIP00000001424.1"/>
    </source>
</evidence>
<dbReference type="GO" id="GO:0034455">
    <property type="term" value="C:t-UTP complex"/>
    <property type="evidence" value="ECO:0007669"/>
    <property type="project" value="TreeGrafter"/>
</dbReference>
<reference evidence="1" key="4">
    <citation type="submission" date="2025-08" db="UniProtKB">
        <authorList>
            <consortium name="Ensembl"/>
        </authorList>
    </citation>
    <scope>IDENTIFICATION</scope>
</reference>
<organism evidence="1 2">
    <name type="scientific">Callorhinchus milii</name>
    <name type="common">Ghost shark</name>
    <dbReference type="NCBI Taxonomy" id="7868"/>
    <lineage>
        <taxon>Eukaryota</taxon>
        <taxon>Metazoa</taxon>
        <taxon>Chordata</taxon>
        <taxon>Craniata</taxon>
        <taxon>Vertebrata</taxon>
        <taxon>Chondrichthyes</taxon>
        <taxon>Holocephali</taxon>
        <taxon>Chimaeriformes</taxon>
        <taxon>Callorhinchidae</taxon>
        <taxon>Callorhinchus</taxon>
    </lineage>
</organism>
<dbReference type="InterPro" id="IPR001680">
    <property type="entry name" value="WD40_rpt"/>
</dbReference>
<protein>
    <submittedName>
        <fullName evidence="1">UTP4 small subunit processome component</fullName>
    </submittedName>
</protein>
<reference evidence="2" key="1">
    <citation type="journal article" date="2006" name="Science">
        <title>Ancient noncoding elements conserved in the human genome.</title>
        <authorList>
            <person name="Venkatesh B."/>
            <person name="Kirkness E.F."/>
            <person name="Loh Y.H."/>
            <person name="Halpern A.L."/>
            <person name="Lee A.P."/>
            <person name="Johnson J."/>
            <person name="Dandona N."/>
            <person name="Viswanathan L.D."/>
            <person name="Tay A."/>
            <person name="Venter J.C."/>
            <person name="Strausberg R.L."/>
            <person name="Brenner S."/>
        </authorList>
    </citation>
    <scope>NUCLEOTIDE SEQUENCE [LARGE SCALE GENOMIC DNA]</scope>
</reference>
<dbReference type="SUPFAM" id="SSF50998">
    <property type="entry name" value="Quinoprotein alcohol dehydrogenase-like"/>
    <property type="match status" value="1"/>
</dbReference>
<dbReference type="InterPro" id="IPR046351">
    <property type="entry name" value="UTP4"/>
</dbReference>
<sequence length="679" mass="75952">MAELLVHRVRFFDYLPAGLRCLSYNSCSGRLAAARLSGAVEIFSFNNNFFQEKVIPGDDRKSIEAMCWVGWNRLFTVGLTGEIMEIDLQRLCPKYSLDAFGGPVWCMSCNPEETHLAIGCEDGSVKLFEIIPEKLQYARNLDRQKGRVLSLAWHKAGSLIATGSLNVICVFDVKSGHCVQRMDVDRRISSQRNRECVVWSVLFLSDSIVSADSTGKVQLWDWQTGTLLNTHHVTKCDALSLAVNPAEDSIAVGTSEGTVIQFQLLETKSGGGDVQWVRTKTFKYHTHDVRGLVHTKSALVSGGLDAQLVLRPLMDKVETKSYEAALRKVIFPHRSLVCCSREAKLLLFQFPSQLELWSLDHSPLTGQFPSPHLISSLAFSPPLTLLGSDHIHCCCLSPCGEWISYATASRVCVYRVQYQDGSVAGTPKQLRGVQCLVFSADSTRLFAGSERSAVHVVDVTGSRCTELHIFTPKSGCQESISLLAVSADGEWVAAASHGGEINIYNLMQLMQHCIVPVYNQPPTAMAIHPQTNNLLTVHTDHQIFEFSLREKRFTDWSRQLQQQGLHPQWVERDTPVTHITFNPDVPTQFMLHDMYMFCIIDQTLRLPTAKCHLYNQAALRGLSANARRSQAHAFKICKKFQPLLHVEMLSEDSLVVIERPLMDINTHLPAPVKQKKFAT</sequence>
<dbReference type="Proteomes" id="UP000314986">
    <property type="component" value="Unassembled WGS sequence"/>
</dbReference>
<dbReference type="InterPro" id="IPR011047">
    <property type="entry name" value="Quinoprotein_ADH-like_sf"/>
</dbReference>
<evidence type="ECO:0000313" key="2">
    <source>
        <dbReference type="Proteomes" id="UP000314986"/>
    </source>
</evidence>
<reference evidence="2" key="3">
    <citation type="journal article" date="2014" name="Nature">
        <title>Elephant shark genome provides unique insights into gnathostome evolution.</title>
        <authorList>
            <consortium name="International Elephant Shark Genome Sequencing Consortium"/>
            <person name="Venkatesh B."/>
            <person name="Lee A.P."/>
            <person name="Ravi V."/>
            <person name="Maurya A.K."/>
            <person name="Lian M.M."/>
            <person name="Swann J.B."/>
            <person name="Ohta Y."/>
            <person name="Flajnik M.F."/>
            <person name="Sutoh Y."/>
            <person name="Kasahara M."/>
            <person name="Hoon S."/>
            <person name="Gangu V."/>
            <person name="Roy S.W."/>
            <person name="Irimia M."/>
            <person name="Korzh V."/>
            <person name="Kondrychyn I."/>
            <person name="Lim Z.W."/>
            <person name="Tay B.H."/>
            <person name="Tohari S."/>
            <person name="Kong K.W."/>
            <person name="Ho S."/>
            <person name="Lorente-Galdos B."/>
            <person name="Quilez J."/>
            <person name="Marques-Bonet T."/>
            <person name="Raney B.J."/>
            <person name="Ingham P.W."/>
            <person name="Tay A."/>
            <person name="Hillier L.W."/>
            <person name="Minx P."/>
            <person name="Boehm T."/>
            <person name="Wilson R.K."/>
            <person name="Brenner S."/>
            <person name="Warren W.C."/>
        </authorList>
    </citation>
    <scope>NUCLEOTIDE SEQUENCE [LARGE SCALE GENOMIC DNA]</scope>
</reference>
<accession>A0A4W3GTX2</accession>
<gene>
    <name evidence="1" type="primary">utp4</name>
</gene>